<dbReference type="InterPro" id="IPR029026">
    <property type="entry name" value="tRNA_m1G_MTases_N"/>
</dbReference>
<dbReference type="RefSeq" id="WP_379732333.1">
    <property type="nucleotide sequence ID" value="NZ_JBHSWZ010000271.1"/>
</dbReference>
<dbReference type="AlphaFoldDB" id="A0ABD6B916"/>
<evidence type="ECO:0000256" key="4">
    <source>
        <dbReference type="ARBA" id="ARBA00022691"/>
    </source>
</evidence>
<organism evidence="7 8">
    <name type="scientific">Halolamina salina</name>
    <dbReference type="NCBI Taxonomy" id="1220023"/>
    <lineage>
        <taxon>Archaea</taxon>
        <taxon>Methanobacteriati</taxon>
        <taxon>Methanobacteriota</taxon>
        <taxon>Stenosarchaea group</taxon>
        <taxon>Halobacteria</taxon>
        <taxon>Halobacteriales</taxon>
        <taxon>Haloferacaceae</taxon>
    </lineage>
</organism>
<dbReference type="PANTHER" id="PTHR40703:SF1">
    <property type="entry name" value="TRNA (PSEUDOURIDINE(54)-N(1))-METHYLTRANSFERASE"/>
    <property type="match status" value="1"/>
</dbReference>
<comment type="catalytic activity">
    <reaction evidence="6">
        <text>pseudouridine(54) in tRNA + S-adenosyl-L-methionine = N(1)-methylpseudouridine(54) in tRNA + S-adenosyl-L-homocysteine + H(+)</text>
        <dbReference type="Rhea" id="RHEA:55292"/>
        <dbReference type="Rhea" id="RHEA-COMP:14140"/>
        <dbReference type="Rhea" id="RHEA-COMP:14141"/>
        <dbReference type="ChEBI" id="CHEBI:15378"/>
        <dbReference type="ChEBI" id="CHEBI:57856"/>
        <dbReference type="ChEBI" id="CHEBI:59789"/>
        <dbReference type="ChEBI" id="CHEBI:65314"/>
        <dbReference type="ChEBI" id="CHEBI:74890"/>
        <dbReference type="EC" id="2.1.1.257"/>
    </reaction>
</comment>
<evidence type="ECO:0000256" key="1">
    <source>
        <dbReference type="ARBA" id="ARBA00022490"/>
    </source>
</evidence>
<evidence type="ECO:0000313" key="8">
    <source>
        <dbReference type="Proteomes" id="UP001597111"/>
    </source>
</evidence>
<comment type="subcellular location">
    <subcellularLocation>
        <location evidence="6">Cytoplasm</location>
    </subcellularLocation>
</comment>
<comment type="caution">
    <text evidence="6">Lacks conserved residue(s) required for the propagation of feature annotation.</text>
</comment>
<dbReference type="GO" id="GO:0008175">
    <property type="term" value="F:tRNA methyltransferase activity"/>
    <property type="evidence" value="ECO:0007669"/>
    <property type="project" value="UniProtKB-UniRule"/>
</dbReference>
<dbReference type="EC" id="2.1.1.257" evidence="6"/>
<name>A0ABD6B916_9EURY</name>
<evidence type="ECO:0000256" key="2">
    <source>
        <dbReference type="ARBA" id="ARBA00022603"/>
    </source>
</evidence>
<protein>
    <recommendedName>
        <fullName evidence="6">tRNA (pseudouridine(54)-N(1))-methyltransferase</fullName>
        <ecNumber evidence="6">2.1.1.257</ecNumber>
    </recommendedName>
</protein>
<dbReference type="EMBL" id="JBHUDH010000130">
    <property type="protein sequence ID" value="MFD1526897.1"/>
    <property type="molecule type" value="Genomic_DNA"/>
</dbReference>
<comment type="function">
    <text evidence="6">Specifically catalyzes the N1-methylation of pseudouridine at position 54 (Psi54) in tRNAs.</text>
</comment>
<dbReference type="SUPFAM" id="SSF75217">
    <property type="entry name" value="alpha/beta knot"/>
    <property type="match status" value="1"/>
</dbReference>
<proteinExistence type="inferred from homology"/>
<dbReference type="Proteomes" id="UP001597111">
    <property type="component" value="Unassembled WGS sequence"/>
</dbReference>
<dbReference type="InterPro" id="IPR029028">
    <property type="entry name" value="Alpha/beta_knot_MTases"/>
</dbReference>
<dbReference type="GO" id="GO:0030488">
    <property type="term" value="P:tRNA methylation"/>
    <property type="evidence" value="ECO:0007669"/>
    <property type="project" value="UniProtKB-UniRule"/>
</dbReference>
<dbReference type="Pfam" id="PF04013">
    <property type="entry name" value="Methyltrn_RNA_2"/>
    <property type="match status" value="1"/>
</dbReference>
<dbReference type="GO" id="GO:0008757">
    <property type="term" value="F:S-adenosylmethionine-dependent methyltransferase activity"/>
    <property type="evidence" value="ECO:0007669"/>
    <property type="project" value="UniProtKB-UniRule"/>
</dbReference>
<dbReference type="InterPro" id="IPR007158">
    <property type="entry name" value="TrmY"/>
</dbReference>
<keyword evidence="8" id="KW-1185">Reference proteome</keyword>
<reference evidence="7 8" key="1">
    <citation type="journal article" date="2019" name="Int. J. Syst. Evol. Microbiol.">
        <title>The Global Catalogue of Microorganisms (GCM) 10K type strain sequencing project: providing services to taxonomists for standard genome sequencing and annotation.</title>
        <authorList>
            <consortium name="The Broad Institute Genomics Platform"/>
            <consortium name="The Broad Institute Genome Sequencing Center for Infectious Disease"/>
            <person name="Wu L."/>
            <person name="Ma J."/>
        </authorList>
    </citation>
    <scope>NUCLEOTIDE SEQUENCE [LARGE SCALE GENOMIC DNA]</scope>
    <source>
        <strain evidence="7 8">CGMCC 1.12285</strain>
    </source>
</reference>
<evidence type="ECO:0000256" key="6">
    <source>
        <dbReference type="HAMAP-Rule" id="MF_00587"/>
    </source>
</evidence>
<sequence length="198" mass="21939">MRQFLVVGHDAPTEPSFSLDDIAGGAGRLDVLCRCVNAAFFLSHDLREEVKVHLVLSDEYTVSFDGADLRRLNPDERSTAALIRGALEEKQEAIGHQPVETSPGVSLYRMGVEATFDRVARDATVVQLHEDGEPLPEVEPPEDPLFVLSDHHDFAAAEAELLAENADQRVRVGPELLHADHTITVAHNYLDTEGYERY</sequence>
<dbReference type="NCBIfam" id="NF002560">
    <property type="entry name" value="PRK02135.1"/>
    <property type="match status" value="1"/>
</dbReference>
<dbReference type="CDD" id="cd18087">
    <property type="entry name" value="TrmY-like"/>
    <property type="match status" value="1"/>
</dbReference>
<keyword evidence="2 6" id="KW-0489">Methyltransferase</keyword>
<dbReference type="Gene3D" id="3.40.1280.10">
    <property type="match status" value="1"/>
</dbReference>
<keyword evidence="3 6" id="KW-0808">Transferase</keyword>
<keyword evidence="1 6" id="KW-0963">Cytoplasm</keyword>
<comment type="subunit">
    <text evidence="6">Homodimer.</text>
</comment>
<evidence type="ECO:0000313" key="7">
    <source>
        <dbReference type="EMBL" id="MFD1526897.1"/>
    </source>
</evidence>
<keyword evidence="4 6" id="KW-0949">S-adenosyl-L-methionine</keyword>
<evidence type="ECO:0000256" key="5">
    <source>
        <dbReference type="ARBA" id="ARBA00022694"/>
    </source>
</evidence>
<keyword evidence="5 6" id="KW-0819">tRNA processing</keyword>
<accession>A0ABD6B916</accession>
<dbReference type="PANTHER" id="PTHR40703">
    <property type="entry name" value="TRNA (PSEUDOURIDINE(54)-N(1))-METHYLTRANSFERASE"/>
    <property type="match status" value="1"/>
</dbReference>
<dbReference type="GO" id="GO:0005737">
    <property type="term" value="C:cytoplasm"/>
    <property type="evidence" value="ECO:0007669"/>
    <property type="project" value="UniProtKB-SubCell"/>
</dbReference>
<evidence type="ECO:0000256" key="3">
    <source>
        <dbReference type="ARBA" id="ARBA00022679"/>
    </source>
</evidence>
<gene>
    <name evidence="6 7" type="primary">trmY</name>
    <name evidence="7" type="ORF">ACFR9S_11435</name>
</gene>
<comment type="caution">
    <text evidence="7">The sequence shown here is derived from an EMBL/GenBank/DDBJ whole genome shotgun (WGS) entry which is preliminary data.</text>
</comment>
<feature type="binding site" evidence="6">
    <location>
        <position position="128"/>
    </location>
    <ligand>
        <name>S-adenosyl-L-methionine</name>
        <dbReference type="ChEBI" id="CHEBI:59789"/>
    </ligand>
</feature>
<dbReference type="HAMAP" id="MF_00587">
    <property type="entry name" value="tRNA_methyltr_TrmY"/>
    <property type="match status" value="1"/>
</dbReference>
<comment type="similarity">
    <text evidence="6">Belongs to the methyltransferase superfamily. TrmY family.</text>
</comment>